<evidence type="ECO:0000256" key="2">
    <source>
        <dbReference type="ARBA" id="ARBA00022723"/>
    </source>
</evidence>
<dbReference type="Pfam" id="PF21419">
    <property type="entry name" value="RoxA-like_Cyt-c"/>
    <property type="match status" value="1"/>
</dbReference>
<evidence type="ECO:0000256" key="4">
    <source>
        <dbReference type="PROSITE-ProRule" id="PRU00433"/>
    </source>
</evidence>
<dbReference type="GO" id="GO:0020037">
    <property type="term" value="F:heme binding"/>
    <property type="evidence" value="ECO:0007669"/>
    <property type="project" value="InterPro"/>
</dbReference>
<evidence type="ECO:0000256" key="1">
    <source>
        <dbReference type="ARBA" id="ARBA00022617"/>
    </source>
</evidence>
<dbReference type="Proteomes" id="UP000199107">
    <property type="component" value="Unassembled WGS sequence"/>
</dbReference>
<reference evidence="7" key="1">
    <citation type="submission" date="2016-10" db="EMBL/GenBank/DDBJ databases">
        <authorList>
            <person name="Varghese N."/>
            <person name="Submissions S."/>
        </authorList>
    </citation>
    <scope>NUCLEOTIDE SEQUENCE [LARGE SCALE GENOMIC DNA]</scope>
    <source>
        <strain evidence="7">AAP</strain>
    </source>
</reference>
<sequence length="489" mass="54700">MASRHGDTSGTSRRWLLWLLLLLMAAGVIAAVGWYQLFREEPQRFDSVEAYYLYGSIGAEQEEGIPYWIWRVLPDVFPQHLPGEGGYAALGVLWEDGEATPAGFSKKTIGFPRIAINCAACHTASYRTAEDAERQLVPTGPHQTFDPQAYLSFLGDAANDPDFTAATLLAAIEEETELSWLDRLLYRFLIIPRTRDGLQAQAARFTWTEERPRWGPGRIDPFNPVKFHPDLLALDPAEDDTIGNSDIMPLWAMDEQQGFALHWDGLNDSLTEVVLSGAIGDGARPDSLPVDDLAELEAYLLTKRPPPYPFLDDLDDELAAEGEAVFQQTCAGCHGLEGTRTGTVIPQTEVGTDRHRLEMWTAEAAERYNAYAEEYPWDFNAFVKTDGYVAKPLTGIWLRAPYLHNGSVPTLEDLLQPADARPERFYRGYDVYHPERMGFIHDGEAAERDGFLYDTTEPGNSNQGHEGEAFGTQLDDDDKTALIEYLKTL</sequence>
<dbReference type="InterPro" id="IPR009056">
    <property type="entry name" value="Cyt_c-like_dom"/>
</dbReference>
<accession>A0A1G9GUD2</accession>
<dbReference type="PROSITE" id="PS51007">
    <property type="entry name" value="CYTC"/>
    <property type="match status" value="1"/>
</dbReference>
<feature type="domain" description="Cytochrome c" evidence="5">
    <location>
        <begin position="317"/>
        <end position="489"/>
    </location>
</feature>
<dbReference type="InterPro" id="IPR036909">
    <property type="entry name" value="Cyt_c-like_dom_sf"/>
</dbReference>
<dbReference type="SUPFAM" id="SSF46626">
    <property type="entry name" value="Cytochrome c"/>
    <property type="match status" value="1"/>
</dbReference>
<evidence type="ECO:0000259" key="5">
    <source>
        <dbReference type="PROSITE" id="PS51007"/>
    </source>
</evidence>
<keyword evidence="2 4" id="KW-0479">Metal-binding</keyword>
<dbReference type="RefSeq" id="WP_089657111.1">
    <property type="nucleotide sequence ID" value="NZ_FNGH01000002.1"/>
</dbReference>
<dbReference type="EMBL" id="FNGH01000002">
    <property type="protein sequence ID" value="SDL04277.1"/>
    <property type="molecule type" value="Genomic_DNA"/>
</dbReference>
<dbReference type="Gene3D" id="1.10.760.10">
    <property type="entry name" value="Cytochrome c-like domain"/>
    <property type="match status" value="1"/>
</dbReference>
<evidence type="ECO:0000313" key="7">
    <source>
        <dbReference type="Proteomes" id="UP000199107"/>
    </source>
</evidence>
<dbReference type="OrthoDB" id="417271at2"/>
<dbReference type="GO" id="GO:0009055">
    <property type="term" value="F:electron transfer activity"/>
    <property type="evidence" value="ECO:0007669"/>
    <property type="project" value="InterPro"/>
</dbReference>
<evidence type="ECO:0000256" key="3">
    <source>
        <dbReference type="ARBA" id="ARBA00023004"/>
    </source>
</evidence>
<dbReference type="PANTHER" id="PTHR30600">
    <property type="entry name" value="CYTOCHROME C PEROXIDASE-RELATED"/>
    <property type="match status" value="1"/>
</dbReference>
<keyword evidence="3 4" id="KW-0408">Iron</keyword>
<name>A0A1G9GUD2_9GAMM</name>
<keyword evidence="7" id="KW-1185">Reference proteome</keyword>
<dbReference type="GO" id="GO:0046872">
    <property type="term" value="F:metal ion binding"/>
    <property type="evidence" value="ECO:0007669"/>
    <property type="project" value="UniProtKB-KW"/>
</dbReference>
<gene>
    <name evidence="6" type="ORF">SAMN05192555_102256</name>
</gene>
<dbReference type="STRING" id="48727.SAMN05192555_102256"/>
<protein>
    <submittedName>
        <fullName evidence="6">Cytochrome c</fullName>
    </submittedName>
</protein>
<dbReference type="PANTHER" id="PTHR30600:SF9">
    <property type="entry name" value="BLR7738 PROTEIN"/>
    <property type="match status" value="1"/>
</dbReference>
<evidence type="ECO:0000313" key="6">
    <source>
        <dbReference type="EMBL" id="SDL04277.1"/>
    </source>
</evidence>
<keyword evidence="1 4" id="KW-0349">Heme</keyword>
<dbReference type="GO" id="GO:0004130">
    <property type="term" value="F:cytochrome-c peroxidase activity"/>
    <property type="evidence" value="ECO:0007669"/>
    <property type="project" value="TreeGrafter"/>
</dbReference>
<dbReference type="InterPro" id="IPR051395">
    <property type="entry name" value="Cytochrome_c_Peroxidase/MauG"/>
</dbReference>
<organism evidence="6 7">
    <name type="scientific">Franzmannia pantelleriensis</name>
    <dbReference type="NCBI Taxonomy" id="48727"/>
    <lineage>
        <taxon>Bacteria</taxon>
        <taxon>Pseudomonadati</taxon>
        <taxon>Pseudomonadota</taxon>
        <taxon>Gammaproteobacteria</taxon>
        <taxon>Oceanospirillales</taxon>
        <taxon>Halomonadaceae</taxon>
        <taxon>Franzmannia</taxon>
    </lineage>
</organism>
<proteinExistence type="predicted"/>
<dbReference type="AlphaFoldDB" id="A0A1G9GUD2"/>